<dbReference type="AlphaFoldDB" id="A0A6N7XRJ7"/>
<dbReference type="CDD" id="cd00371">
    <property type="entry name" value="HMA"/>
    <property type="match status" value="1"/>
</dbReference>
<dbReference type="Gene3D" id="3.30.70.100">
    <property type="match status" value="1"/>
</dbReference>
<feature type="domain" description="HMA" evidence="2">
    <location>
        <begin position="59"/>
        <end position="123"/>
    </location>
</feature>
<proteinExistence type="predicted"/>
<gene>
    <name evidence="3" type="ORF">FYJ68_05430</name>
</gene>
<dbReference type="InterPro" id="IPR036163">
    <property type="entry name" value="HMA_dom_sf"/>
</dbReference>
<sequence length="127" mass="13548">MLANVIIVAVVAAFVVVGVKRIVGTATGKRDCCSGDAKEAGRSFRPVTIDDTDESHYPYHADLTISGMHCDNCARNVTNALDSVEGTWARVDLGTRTAHVLSKEPIDQAAYRDVVGQAGYRVIGVAE</sequence>
<keyword evidence="4" id="KW-1185">Reference proteome</keyword>
<dbReference type="EMBL" id="VUNC01000003">
    <property type="protein sequence ID" value="MST72549.1"/>
    <property type="molecule type" value="Genomic_DNA"/>
</dbReference>
<organism evidence="3 4">
    <name type="scientific">Olsenella porci</name>
    <dbReference type="NCBI Taxonomy" id="2652279"/>
    <lineage>
        <taxon>Bacteria</taxon>
        <taxon>Bacillati</taxon>
        <taxon>Actinomycetota</taxon>
        <taxon>Coriobacteriia</taxon>
        <taxon>Coriobacteriales</taxon>
        <taxon>Atopobiaceae</taxon>
        <taxon>Olsenella</taxon>
    </lineage>
</organism>
<dbReference type="PROSITE" id="PS01047">
    <property type="entry name" value="HMA_1"/>
    <property type="match status" value="1"/>
</dbReference>
<dbReference type="Proteomes" id="UP000469325">
    <property type="component" value="Unassembled WGS sequence"/>
</dbReference>
<dbReference type="InterPro" id="IPR017969">
    <property type="entry name" value="Heavy-metal-associated_CS"/>
</dbReference>
<protein>
    <submittedName>
        <fullName evidence="3">Heavy-metal-associated domain-containing protein</fullName>
    </submittedName>
</protein>
<name>A0A6N7XRJ7_9ACTN</name>
<evidence type="ECO:0000313" key="4">
    <source>
        <dbReference type="Proteomes" id="UP000469325"/>
    </source>
</evidence>
<evidence type="ECO:0000259" key="2">
    <source>
        <dbReference type="PROSITE" id="PS50846"/>
    </source>
</evidence>
<dbReference type="Pfam" id="PF00403">
    <property type="entry name" value="HMA"/>
    <property type="match status" value="1"/>
</dbReference>
<evidence type="ECO:0000256" key="1">
    <source>
        <dbReference type="ARBA" id="ARBA00022723"/>
    </source>
</evidence>
<comment type="caution">
    <text evidence="3">The sequence shown here is derived from an EMBL/GenBank/DDBJ whole genome shotgun (WGS) entry which is preliminary data.</text>
</comment>
<dbReference type="GO" id="GO:0046872">
    <property type="term" value="F:metal ion binding"/>
    <property type="evidence" value="ECO:0007669"/>
    <property type="project" value="UniProtKB-KW"/>
</dbReference>
<dbReference type="PROSITE" id="PS50846">
    <property type="entry name" value="HMA_2"/>
    <property type="match status" value="1"/>
</dbReference>
<evidence type="ECO:0000313" key="3">
    <source>
        <dbReference type="EMBL" id="MST72549.1"/>
    </source>
</evidence>
<accession>A0A6N7XRJ7</accession>
<dbReference type="SUPFAM" id="SSF55008">
    <property type="entry name" value="HMA, heavy metal-associated domain"/>
    <property type="match status" value="1"/>
</dbReference>
<keyword evidence="1" id="KW-0479">Metal-binding</keyword>
<dbReference type="InterPro" id="IPR006121">
    <property type="entry name" value="HMA_dom"/>
</dbReference>
<dbReference type="RefSeq" id="WP_154434759.1">
    <property type="nucleotide sequence ID" value="NZ_VUNC01000003.1"/>
</dbReference>
<reference evidence="3 4" key="1">
    <citation type="submission" date="2019-08" db="EMBL/GenBank/DDBJ databases">
        <title>In-depth cultivation of the pig gut microbiome towards novel bacterial diversity and tailored functional studies.</title>
        <authorList>
            <person name="Wylensek D."/>
            <person name="Hitch T.C.A."/>
            <person name="Clavel T."/>
        </authorList>
    </citation>
    <scope>NUCLEOTIDE SEQUENCE [LARGE SCALE GENOMIC DNA]</scope>
    <source>
        <strain evidence="3 4">CA-Schmier-601-WT-1</strain>
    </source>
</reference>